<keyword evidence="3" id="KW-1185">Reference proteome</keyword>
<organism evidence="2 3">
    <name type="scientific">Roseivirga misakiensis</name>
    <dbReference type="NCBI Taxonomy" id="1563681"/>
    <lineage>
        <taxon>Bacteria</taxon>
        <taxon>Pseudomonadati</taxon>
        <taxon>Bacteroidota</taxon>
        <taxon>Cytophagia</taxon>
        <taxon>Cytophagales</taxon>
        <taxon>Roseivirgaceae</taxon>
        <taxon>Roseivirga</taxon>
    </lineage>
</organism>
<protein>
    <recommendedName>
        <fullName evidence="4">GTA TIM-barrel-like domain-containing protein</fullName>
    </recommendedName>
</protein>
<dbReference type="STRING" id="1563681.BFP71_06730"/>
<dbReference type="AlphaFoldDB" id="A0A1E5T350"/>
<dbReference type="CDD" id="cd19608">
    <property type="entry name" value="GH113_mannanase-like"/>
    <property type="match status" value="1"/>
</dbReference>
<accession>A0A1E5T350</accession>
<dbReference type="Pfam" id="PF22612">
    <property type="entry name" value="GH113"/>
    <property type="match status" value="1"/>
</dbReference>
<dbReference type="EMBL" id="MDGQ01000004">
    <property type="protein sequence ID" value="OEK05809.1"/>
    <property type="molecule type" value="Genomic_DNA"/>
</dbReference>
<name>A0A1E5T350_9BACT</name>
<keyword evidence="1" id="KW-0812">Transmembrane</keyword>
<proteinExistence type="predicted"/>
<evidence type="ECO:0000313" key="3">
    <source>
        <dbReference type="Proteomes" id="UP000095552"/>
    </source>
</evidence>
<keyword evidence="1" id="KW-1133">Transmembrane helix</keyword>
<evidence type="ECO:0008006" key="4">
    <source>
        <dbReference type="Google" id="ProtNLM"/>
    </source>
</evidence>
<dbReference type="Gene3D" id="3.20.20.80">
    <property type="entry name" value="Glycosidases"/>
    <property type="match status" value="1"/>
</dbReference>
<evidence type="ECO:0000256" key="1">
    <source>
        <dbReference type="SAM" id="Phobius"/>
    </source>
</evidence>
<dbReference type="InterPro" id="IPR017853">
    <property type="entry name" value="GH"/>
</dbReference>
<gene>
    <name evidence="2" type="ORF">BFP71_06730</name>
</gene>
<reference evidence="2 3" key="1">
    <citation type="submission" date="2016-08" db="EMBL/GenBank/DDBJ databases">
        <title>Draft genome of Fabibacter sp. strain SK-8.</title>
        <authorList>
            <person name="Wong S.-K."/>
            <person name="Hamasaki K."/>
            <person name="Yoshizawa S."/>
        </authorList>
    </citation>
    <scope>NUCLEOTIDE SEQUENCE [LARGE SCALE GENOMIC DNA]</scope>
    <source>
        <strain evidence="2 3">SK-8</strain>
    </source>
</reference>
<dbReference type="InterPro" id="IPR055151">
    <property type="entry name" value="GH113"/>
</dbReference>
<keyword evidence="1" id="KW-0472">Membrane</keyword>
<comment type="caution">
    <text evidence="2">The sequence shown here is derived from an EMBL/GenBank/DDBJ whole genome shotgun (WGS) entry which is preliminary data.</text>
</comment>
<evidence type="ECO:0000313" key="2">
    <source>
        <dbReference type="EMBL" id="OEK05809.1"/>
    </source>
</evidence>
<sequence>MKSKKLYSYLIPLILVLGVVSLFGLKDQLGNNSGGIVIETHDKHRGVCWVGSSTVVDSATMKALAEKHVNWISQTPFGWQSGHDNPSIGSNRRMEDQSRVWWGERDAGLKTTTQLAKTYGINTILKPHIWLRDKEGKWRGEIAMNSEEDWQKWFKDYEEFILHYAQVAEESQMEMLCIGTELHQTCVEREQDWRALIKKIRAVYSGKLTYAANFSNEYEDVAFWDELDYIGIQAYFPLTDHNSPTLEEVRKGWQPHLTKLESFSNKYDKPILFTEAGYKSTLNSGIEPWEWPQRLSREERETIYSEETQATLYEAMFREVFDQPYIAGIHLWKWYPNYSKPADKSSNRRRFYDIDFTPQGKKAEEVMIDWYGKFGQ</sequence>
<feature type="transmembrane region" description="Helical" evidence="1">
    <location>
        <begin position="6"/>
        <end position="25"/>
    </location>
</feature>
<dbReference type="SUPFAM" id="SSF51445">
    <property type="entry name" value="(Trans)glycosidases"/>
    <property type="match status" value="1"/>
</dbReference>
<dbReference type="Proteomes" id="UP000095552">
    <property type="component" value="Unassembled WGS sequence"/>
</dbReference>
<dbReference type="RefSeq" id="WP_069834727.1">
    <property type="nucleotide sequence ID" value="NZ_MDGQ01000004.1"/>
</dbReference>